<keyword evidence="1" id="KW-0812">Transmembrane</keyword>
<dbReference type="EMBL" id="OX465080">
    <property type="protein sequence ID" value="CAI9279049.1"/>
    <property type="molecule type" value="Genomic_DNA"/>
</dbReference>
<dbReference type="AlphaFoldDB" id="A0AA35YS62"/>
<keyword evidence="1" id="KW-1133">Transmembrane helix</keyword>
<reference evidence="2" key="1">
    <citation type="submission" date="2023-04" db="EMBL/GenBank/DDBJ databases">
        <authorList>
            <person name="Vijverberg K."/>
            <person name="Xiong W."/>
            <person name="Schranz E."/>
        </authorList>
    </citation>
    <scope>NUCLEOTIDE SEQUENCE</scope>
</reference>
<evidence type="ECO:0000313" key="2">
    <source>
        <dbReference type="EMBL" id="CAI9279049.1"/>
    </source>
</evidence>
<evidence type="ECO:0000256" key="1">
    <source>
        <dbReference type="SAM" id="Phobius"/>
    </source>
</evidence>
<feature type="transmembrane region" description="Helical" evidence="1">
    <location>
        <begin position="20"/>
        <end position="43"/>
    </location>
</feature>
<keyword evidence="3" id="KW-1185">Reference proteome</keyword>
<name>A0AA35YS62_LACSI</name>
<gene>
    <name evidence="2" type="ORF">LSALG_LOCUS18879</name>
</gene>
<accession>A0AA35YS62</accession>
<protein>
    <submittedName>
        <fullName evidence="2">Uncharacterized protein</fullName>
    </submittedName>
</protein>
<organism evidence="2 3">
    <name type="scientific">Lactuca saligna</name>
    <name type="common">Willowleaf lettuce</name>
    <dbReference type="NCBI Taxonomy" id="75948"/>
    <lineage>
        <taxon>Eukaryota</taxon>
        <taxon>Viridiplantae</taxon>
        <taxon>Streptophyta</taxon>
        <taxon>Embryophyta</taxon>
        <taxon>Tracheophyta</taxon>
        <taxon>Spermatophyta</taxon>
        <taxon>Magnoliopsida</taxon>
        <taxon>eudicotyledons</taxon>
        <taxon>Gunneridae</taxon>
        <taxon>Pentapetalae</taxon>
        <taxon>asterids</taxon>
        <taxon>campanulids</taxon>
        <taxon>Asterales</taxon>
        <taxon>Asteraceae</taxon>
        <taxon>Cichorioideae</taxon>
        <taxon>Cichorieae</taxon>
        <taxon>Lactucinae</taxon>
        <taxon>Lactuca</taxon>
    </lineage>
</organism>
<evidence type="ECO:0000313" key="3">
    <source>
        <dbReference type="Proteomes" id="UP001177003"/>
    </source>
</evidence>
<sequence length="147" mass="17281">MVDYKCLNFSYLFPRVSVSAHFLAIFTFSTAYVLRLSFLLLFARRSLVFFPERRSWKRRPKQYPEYRRRRRDQRLCRSDPSLYNDHLLSSLGSLNDTGEKVVVVVALNKKESRLKIMLIDNGNFVKPEYGLKQGKGLFLLKGLQLVI</sequence>
<keyword evidence="1" id="KW-0472">Membrane</keyword>
<dbReference type="Proteomes" id="UP001177003">
    <property type="component" value="Chromosome 4"/>
</dbReference>
<proteinExistence type="predicted"/>